<evidence type="ECO:0000313" key="2">
    <source>
        <dbReference type="Proteomes" id="UP000678228"/>
    </source>
</evidence>
<gene>
    <name evidence="1" type="ORF">J7W16_08525</name>
</gene>
<dbReference type="EMBL" id="JAGKSQ010000003">
    <property type="protein sequence ID" value="MBP3951179.1"/>
    <property type="molecule type" value="Genomic_DNA"/>
</dbReference>
<reference evidence="1" key="1">
    <citation type="submission" date="2021-03" db="EMBL/GenBank/DDBJ databases">
        <title>Bacillus suaedae sp. nov., isolated from Suaeda aralocaspica.</title>
        <authorList>
            <person name="Lei R.F.R."/>
        </authorList>
    </citation>
    <scope>NUCLEOTIDE SEQUENCE</scope>
    <source>
        <strain evidence="1">YZJH907-2</strain>
    </source>
</reference>
<comment type="caution">
    <text evidence="1">The sequence shown here is derived from an EMBL/GenBank/DDBJ whole genome shotgun (WGS) entry which is preliminary data.</text>
</comment>
<proteinExistence type="predicted"/>
<evidence type="ECO:0000313" key="1">
    <source>
        <dbReference type="EMBL" id="MBP3951179.1"/>
    </source>
</evidence>
<accession>A0A941AT90</accession>
<dbReference type="RefSeq" id="WP_210596876.1">
    <property type="nucleotide sequence ID" value="NZ_JAGKSQ010000003.1"/>
</dbReference>
<dbReference type="AlphaFoldDB" id="A0A941AT90"/>
<name>A0A941AT90_9BACI</name>
<protein>
    <submittedName>
        <fullName evidence="1">DUF1992 domain-containing protein</fullName>
    </submittedName>
</protein>
<keyword evidence="2" id="KW-1185">Reference proteome</keyword>
<organism evidence="1 2">
    <name type="scientific">Halalkalibacter suaedae</name>
    <dbReference type="NCBI Taxonomy" id="2822140"/>
    <lineage>
        <taxon>Bacteria</taxon>
        <taxon>Bacillati</taxon>
        <taxon>Bacillota</taxon>
        <taxon>Bacilli</taxon>
        <taxon>Bacillales</taxon>
        <taxon>Bacillaceae</taxon>
        <taxon>Halalkalibacter</taxon>
    </lineage>
</organism>
<dbReference type="Proteomes" id="UP000678228">
    <property type="component" value="Unassembled WGS sequence"/>
</dbReference>
<sequence length="119" mass="13856">MSRDWLGDIVSDYGKDNKSNRLKGFGEPLSSEVLNGNVLDRTIKNANYLPEWIALQHRIRDQLSKLLITQKDGRPTEEILLQVEAINQQIRKYNTICPPPMQKMKVFPDRIEAHLNQWL</sequence>